<dbReference type="CDD" id="cd11534">
    <property type="entry name" value="NTP-PPase_HisIE_like"/>
    <property type="match status" value="1"/>
</dbReference>
<keyword evidence="11 15" id="KW-0378">Hydrolase</keyword>
<dbReference type="UniPathway" id="UPA00031">
    <property type="reaction ID" value="UER00007"/>
</dbReference>
<dbReference type="PANTHER" id="PTHR42945:SF9">
    <property type="entry name" value="HISTIDINE BIOSYNTHESIS BIFUNCTIONAL PROTEIN HISIE"/>
    <property type="match status" value="1"/>
</dbReference>
<evidence type="ECO:0000256" key="9">
    <source>
        <dbReference type="ARBA" id="ARBA00022605"/>
    </source>
</evidence>
<protein>
    <recommendedName>
        <fullName evidence="15">Histidine biosynthesis bifunctional protein HisIE</fullName>
    </recommendedName>
    <domain>
        <recommendedName>
            <fullName evidence="15">Phosphoribosyl-AMP cyclohydrolase</fullName>
            <shortName evidence="15">PRA-CH</shortName>
            <ecNumber evidence="15">3.5.4.19</ecNumber>
        </recommendedName>
    </domain>
    <domain>
        <recommendedName>
            <fullName evidence="15">Phosphoribosyl-ATP pyrophosphatase</fullName>
            <shortName evidence="15">PRA-PH</shortName>
            <ecNumber evidence="15">3.6.1.31</ecNumber>
        </recommendedName>
    </domain>
</protein>
<evidence type="ECO:0000256" key="2">
    <source>
        <dbReference type="ARBA" id="ARBA00001460"/>
    </source>
</evidence>
<dbReference type="GO" id="GO:0000105">
    <property type="term" value="P:L-histidine biosynthetic process"/>
    <property type="evidence" value="ECO:0007669"/>
    <property type="project" value="UniProtKB-UniRule"/>
</dbReference>
<gene>
    <name evidence="15" type="primary">hisI</name>
    <name evidence="15" type="synonym">hisIE</name>
    <name evidence="17" type="ORF">ULVI_11335</name>
</gene>
<dbReference type="Proteomes" id="UP000077013">
    <property type="component" value="Unassembled WGS sequence"/>
</dbReference>
<comment type="similarity">
    <text evidence="7 15">In the N-terminal section; belongs to the PRA-CH family.</text>
</comment>
<comment type="catalytic activity">
    <reaction evidence="2 15">
        <text>1-(5-phospho-beta-D-ribosyl)-ATP + H2O = 1-(5-phospho-beta-D-ribosyl)-5'-AMP + diphosphate + H(+)</text>
        <dbReference type="Rhea" id="RHEA:22828"/>
        <dbReference type="ChEBI" id="CHEBI:15377"/>
        <dbReference type="ChEBI" id="CHEBI:15378"/>
        <dbReference type="ChEBI" id="CHEBI:33019"/>
        <dbReference type="ChEBI" id="CHEBI:59457"/>
        <dbReference type="ChEBI" id="CHEBI:73183"/>
        <dbReference type="EC" id="3.6.1.31"/>
    </reaction>
</comment>
<keyword evidence="13 15" id="KW-0368">Histidine biosynthesis</keyword>
<comment type="caution">
    <text evidence="17">The sequence shown here is derived from an EMBL/GenBank/DDBJ whole genome shotgun (WGS) entry which is preliminary data.</text>
</comment>
<dbReference type="Pfam" id="PF01503">
    <property type="entry name" value="PRA-PH"/>
    <property type="match status" value="1"/>
</dbReference>
<reference evidence="17 18" key="1">
    <citation type="submission" date="2016-02" db="EMBL/GenBank/DDBJ databases">
        <title>Ulvibacter sp. LPB0005, isolated from Thais luteostoma.</title>
        <authorList>
            <person name="Shin S.-K."/>
            <person name="Yi H."/>
        </authorList>
    </citation>
    <scope>NUCLEOTIDE SEQUENCE [LARGE SCALE GENOMIC DNA]</scope>
    <source>
        <strain evidence="17 18">LPB0005</strain>
    </source>
</reference>
<dbReference type="PANTHER" id="PTHR42945">
    <property type="entry name" value="HISTIDINE BIOSYNTHESIS BIFUNCTIONAL PROTEIN"/>
    <property type="match status" value="1"/>
</dbReference>
<evidence type="ECO:0000256" key="5">
    <source>
        <dbReference type="ARBA" id="ARBA00005204"/>
    </source>
</evidence>
<evidence type="ECO:0000256" key="7">
    <source>
        <dbReference type="ARBA" id="ARBA00008299"/>
    </source>
</evidence>
<evidence type="ECO:0000256" key="14">
    <source>
        <dbReference type="ARBA" id="ARBA00023268"/>
    </source>
</evidence>
<organism evidence="17 18">
    <name type="scientific">Cochleicola gelatinilyticus</name>
    <dbReference type="NCBI Taxonomy" id="1763537"/>
    <lineage>
        <taxon>Bacteria</taxon>
        <taxon>Pseudomonadati</taxon>
        <taxon>Bacteroidota</taxon>
        <taxon>Flavobacteriia</taxon>
        <taxon>Flavobacteriales</taxon>
        <taxon>Flavobacteriaceae</taxon>
        <taxon>Cochleicola</taxon>
    </lineage>
</organism>
<keyword evidence="12 15" id="KW-0067">ATP-binding</keyword>
<dbReference type="GO" id="GO:0005737">
    <property type="term" value="C:cytoplasm"/>
    <property type="evidence" value="ECO:0007669"/>
    <property type="project" value="UniProtKB-SubCell"/>
</dbReference>
<evidence type="ECO:0000313" key="18">
    <source>
        <dbReference type="Proteomes" id="UP000077013"/>
    </source>
</evidence>
<evidence type="ECO:0000256" key="4">
    <source>
        <dbReference type="ARBA" id="ARBA00005169"/>
    </source>
</evidence>
<keyword evidence="18" id="KW-1185">Reference proteome</keyword>
<comment type="similarity">
    <text evidence="6 15">In the C-terminal section; belongs to the PRA-PH family.</text>
</comment>
<feature type="region of interest" description="Phosphoribosyl-AMP cyclohydrolase" evidence="15">
    <location>
        <begin position="1"/>
        <end position="109"/>
    </location>
</feature>
<dbReference type="GO" id="GO:0004635">
    <property type="term" value="F:phosphoribosyl-AMP cyclohydrolase activity"/>
    <property type="evidence" value="ECO:0007669"/>
    <property type="project" value="UniProtKB-UniRule"/>
</dbReference>
<dbReference type="HAMAP" id="MF_01019">
    <property type="entry name" value="HisIE"/>
    <property type="match status" value="1"/>
</dbReference>
<dbReference type="InterPro" id="IPR002496">
    <property type="entry name" value="PRib_AMP_CycHydrolase_dom"/>
</dbReference>
<dbReference type="InterPro" id="IPR038019">
    <property type="entry name" value="PRib_AMP_CycHydrolase_sf"/>
</dbReference>
<dbReference type="Pfam" id="PF01502">
    <property type="entry name" value="PRA-CH"/>
    <property type="match status" value="1"/>
</dbReference>
<dbReference type="Gene3D" id="3.10.20.810">
    <property type="entry name" value="Phosphoribosyl-AMP cyclohydrolase"/>
    <property type="match status" value="1"/>
</dbReference>
<name>A0A167GZY7_9FLAO</name>
<accession>A0A167GZY7</accession>
<dbReference type="EMBL" id="LRXL01000045">
    <property type="protein sequence ID" value="OAB78069.1"/>
    <property type="molecule type" value="Genomic_DNA"/>
</dbReference>
<comment type="catalytic activity">
    <reaction evidence="1 15">
        <text>1-(5-phospho-beta-D-ribosyl)-5'-AMP + H2O = 1-(5-phospho-beta-D-ribosyl)-5-[(5-phospho-beta-D-ribosylamino)methylideneamino]imidazole-4-carboxamide</text>
        <dbReference type="Rhea" id="RHEA:20049"/>
        <dbReference type="ChEBI" id="CHEBI:15377"/>
        <dbReference type="ChEBI" id="CHEBI:58435"/>
        <dbReference type="ChEBI" id="CHEBI:59457"/>
        <dbReference type="EC" id="3.5.4.19"/>
    </reaction>
</comment>
<dbReference type="InterPro" id="IPR021130">
    <property type="entry name" value="PRib-ATP_PPHydrolase-like"/>
</dbReference>
<feature type="domain" description="Phosphoribosyl-AMP cyclohydrolase" evidence="16">
    <location>
        <begin position="27"/>
        <end position="99"/>
    </location>
</feature>
<dbReference type="RefSeq" id="WP_068592891.1">
    <property type="nucleotide sequence ID" value="NZ_LRXL01000045.1"/>
</dbReference>
<evidence type="ECO:0000313" key="17">
    <source>
        <dbReference type="EMBL" id="OAB78069.1"/>
    </source>
</evidence>
<evidence type="ECO:0000256" key="10">
    <source>
        <dbReference type="ARBA" id="ARBA00022741"/>
    </source>
</evidence>
<dbReference type="NCBIfam" id="NF000768">
    <property type="entry name" value="PRK00051.1"/>
    <property type="match status" value="1"/>
</dbReference>
<dbReference type="InterPro" id="IPR008179">
    <property type="entry name" value="HisE"/>
</dbReference>
<comment type="pathway">
    <text evidence="4 15">Amino-acid biosynthesis; L-histidine biosynthesis; L-histidine from 5-phospho-alpha-D-ribose 1-diphosphate: step 3/9.</text>
</comment>
<dbReference type="GO" id="GO:0004636">
    <property type="term" value="F:phosphoribosyl-ATP diphosphatase activity"/>
    <property type="evidence" value="ECO:0007669"/>
    <property type="project" value="UniProtKB-UniRule"/>
</dbReference>
<evidence type="ECO:0000256" key="13">
    <source>
        <dbReference type="ARBA" id="ARBA00023102"/>
    </source>
</evidence>
<keyword evidence="8 15" id="KW-0963">Cytoplasm</keyword>
<dbReference type="SUPFAM" id="SSF141734">
    <property type="entry name" value="HisI-like"/>
    <property type="match status" value="1"/>
</dbReference>
<dbReference type="InterPro" id="IPR023019">
    <property type="entry name" value="His_synth_HisIE"/>
</dbReference>
<keyword evidence="9 15" id="KW-0028">Amino-acid biosynthesis</keyword>
<evidence type="ECO:0000256" key="12">
    <source>
        <dbReference type="ARBA" id="ARBA00022840"/>
    </source>
</evidence>
<keyword evidence="14 15" id="KW-0511">Multifunctional enzyme</keyword>
<dbReference type="HAMAP" id="MF_01020">
    <property type="entry name" value="HisE"/>
    <property type="match status" value="1"/>
</dbReference>
<dbReference type="GO" id="GO:0005524">
    <property type="term" value="F:ATP binding"/>
    <property type="evidence" value="ECO:0007669"/>
    <property type="project" value="UniProtKB-KW"/>
</dbReference>
<dbReference type="AlphaFoldDB" id="A0A167GZY7"/>
<dbReference type="OrthoDB" id="9795769at2"/>
<dbReference type="EC" id="3.6.1.31" evidence="15"/>
<sequence>MKIDFKKYNDELVPTVVQDAITQKVLMLGFMNQEAVTKTLETKKVTFYSRSKKRLWTKGEETGNFLDLVSFNLDCDNDSILIQADPQGPICHKGTDTCWGEKNYSKFGFLSYLENVIQDRKDDPEQENSYVASLFRKGINTIAQKVGEEAVEVVIEAKDDNDLNFLNESADLLFHTMVLLQAKGFRLKDVEKTLQSRHKFDREA</sequence>
<dbReference type="FunFam" id="3.10.20.810:FF:000001">
    <property type="entry name" value="Histidine biosynthesis bifunctional protein HisIE"/>
    <property type="match status" value="1"/>
</dbReference>
<keyword evidence="10 15" id="KW-0547">Nucleotide-binding</keyword>
<evidence type="ECO:0000256" key="15">
    <source>
        <dbReference type="HAMAP-Rule" id="MF_01019"/>
    </source>
</evidence>
<dbReference type="Gene3D" id="1.10.287.1080">
    <property type="entry name" value="MazG-like"/>
    <property type="match status" value="1"/>
</dbReference>
<evidence type="ECO:0000256" key="8">
    <source>
        <dbReference type="ARBA" id="ARBA00022490"/>
    </source>
</evidence>
<proteinExistence type="inferred from homology"/>
<evidence type="ECO:0000256" key="3">
    <source>
        <dbReference type="ARBA" id="ARBA00004496"/>
    </source>
</evidence>
<evidence type="ECO:0000259" key="16">
    <source>
        <dbReference type="Pfam" id="PF01502"/>
    </source>
</evidence>
<comment type="pathway">
    <text evidence="5 15">Amino-acid biosynthesis; L-histidine biosynthesis; L-histidine from 5-phospho-alpha-D-ribose 1-diphosphate: step 2/9.</text>
</comment>
<comment type="subcellular location">
    <subcellularLocation>
        <location evidence="3 15">Cytoplasm</location>
    </subcellularLocation>
</comment>
<feature type="region of interest" description="Phosphoribosyl-ATP pyrophosphohydrolase" evidence="15">
    <location>
        <begin position="110"/>
        <end position="204"/>
    </location>
</feature>
<dbReference type="EC" id="3.5.4.19" evidence="15"/>
<dbReference type="NCBIfam" id="NF002747">
    <property type="entry name" value="PRK02759.1"/>
    <property type="match status" value="1"/>
</dbReference>
<dbReference type="SUPFAM" id="SSF101386">
    <property type="entry name" value="all-alpha NTP pyrophosphatases"/>
    <property type="match status" value="1"/>
</dbReference>
<evidence type="ECO:0000256" key="11">
    <source>
        <dbReference type="ARBA" id="ARBA00022801"/>
    </source>
</evidence>
<dbReference type="NCBIfam" id="TIGR03188">
    <property type="entry name" value="histidine_hisI"/>
    <property type="match status" value="1"/>
</dbReference>
<evidence type="ECO:0000256" key="6">
    <source>
        <dbReference type="ARBA" id="ARBA00007731"/>
    </source>
</evidence>
<dbReference type="STRING" id="1763537.ULVI_11335"/>
<evidence type="ECO:0000256" key="1">
    <source>
        <dbReference type="ARBA" id="ARBA00000024"/>
    </source>
</evidence>
<dbReference type="FunFam" id="1.10.287.1080:FF:000002">
    <property type="entry name" value="Histidine biosynthesis bifunctional protein HisIE"/>
    <property type="match status" value="1"/>
</dbReference>